<evidence type="ECO:0000313" key="1">
    <source>
        <dbReference type="EMBL" id="MDR7090612.1"/>
    </source>
</evidence>
<organism evidence="1 2">
    <name type="scientific">Cellvibrio fibrivorans</name>
    <dbReference type="NCBI Taxonomy" id="126350"/>
    <lineage>
        <taxon>Bacteria</taxon>
        <taxon>Pseudomonadati</taxon>
        <taxon>Pseudomonadota</taxon>
        <taxon>Gammaproteobacteria</taxon>
        <taxon>Cellvibrionales</taxon>
        <taxon>Cellvibrionaceae</taxon>
        <taxon>Cellvibrio</taxon>
    </lineage>
</organism>
<evidence type="ECO:0000313" key="2">
    <source>
        <dbReference type="Proteomes" id="UP001253595"/>
    </source>
</evidence>
<proteinExistence type="predicted"/>
<dbReference type="Proteomes" id="UP001253595">
    <property type="component" value="Unassembled WGS sequence"/>
</dbReference>
<dbReference type="RefSeq" id="WP_310073071.1">
    <property type="nucleotide sequence ID" value="NZ_JAVDVX010000004.1"/>
</dbReference>
<dbReference type="InterPro" id="IPR010836">
    <property type="entry name" value="SapC"/>
</dbReference>
<protein>
    <recommendedName>
        <fullName evidence="3">SapC protein</fullName>
    </recommendedName>
</protein>
<evidence type="ECO:0008006" key="3">
    <source>
        <dbReference type="Google" id="ProtNLM"/>
    </source>
</evidence>
<name>A0ABU1UZH6_9GAMM</name>
<reference evidence="1 2" key="1">
    <citation type="submission" date="2023-07" db="EMBL/GenBank/DDBJ databases">
        <title>Sorghum-associated microbial communities from plants grown in Nebraska, USA.</title>
        <authorList>
            <person name="Schachtman D."/>
        </authorList>
    </citation>
    <scope>NUCLEOTIDE SEQUENCE [LARGE SCALE GENOMIC DNA]</scope>
    <source>
        <strain evidence="1 2">BE190</strain>
    </source>
</reference>
<comment type="caution">
    <text evidence="1">The sequence shown here is derived from an EMBL/GenBank/DDBJ whole genome shotgun (WGS) entry which is preliminary data.</text>
</comment>
<accession>A0ABU1UZH6</accession>
<keyword evidence="2" id="KW-1185">Reference proteome</keyword>
<gene>
    <name evidence="1" type="ORF">J2X05_002636</name>
</gene>
<dbReference type="Pfam" id="PF07277">
    <property type="entry name" value="SapC"/>
    <property type="match status" value="1"/>
</dbReference>
<sequence length="249" mass="28083">MGRHVVLNNIEHKDLKVITRYSAAFGYDVSNVLTFVTEFSAVHKEYPIFFHADPKTHKLRPVAMLGFDDNENLFLDEHGAPNGWRARYIPAFSARGPFLIGFQNQLKDGGDEHTPVIHLDIDDQRLSEHEGEAIFLPLGGNSEYLNAVNHRLQLILQGLSLNDAMIAAFSELDLIEPVNLQVQFDNHHEYRIHGYHTVDKQKLAALASIPLARLNAAGFLEAAHYMISSLENIPVLVELKNKKCIHSML</sequence>
<dbReference type="EMBL" id="JAVDVX010000004">
    <property type="protein sequence ID" value="MDR7090612.1"/>
    <property type="molecule type" value="Genomic_DNA"/>
</dbReference>